<dbReference type="Pfam" id="PF19649">
    <property type="entry name" value="DUF6152"/>
    <property type="match status" value="1"/>
</dbReference>
<keyword evidence="3" id="KW-1185">Reference proteome</keyword>
<dbReference type="RefSeq" id="WP_214621714.1">
    <property type="nucleotide sequence ID" value="NZ_JAHGAW010000002.1"/>
</dbReference>
<dbReference type="EMBL" id="JAHGAW010000002">
    <property type="protein sequence ID" value="MBT2185961.1"/>
    <property type="molecule type" value="Genomic_DNA"/>
</dbReference>
<keyword evidence="1" id="KW-0732">Signal</keyword>
<reference evidence="2" key="1">
    <citation type="submission" date="2021-05" db="EMBL/GenBank/DDBJ databases">
        <title>Genome of Sphingobium sp. strain.</title>
        <authorList>
            <person name="Fan R."/>
        </authorList>
    </citation>
    <scope>NUCLEOTIDE SEQUENCE</scope>
    <source>
        <strain evidence="2">H33</strain>
    </source>
</reference>
<accession>A0A9X1D9S9</accession>
<dbReference type="AlphaFoldDB" id="A0A9X1D9S9"/>
<feature type="chain" id="PRO_5040820162" description="Copper-binding protein" evidence="1">
    <location>
        <begin position="23"/>
        <end position="122"/>
    </location>
</feature>
<evidence type="ECO:0000256" key="1">
    <source>
        <dbReference type="SAM" id="SignalP"/>
    </source>
</evidence>
<evidence type="ECO:0000313" key="3">
    <source>
        <dbReference type="Proteomes" id="UP001138757"/>
    </source>
</evidence>
<name>A0A9X1D9S9_9SPHN</name>
<evidence type="ECO:0008006" key="4">
    <source>
        <dbReference type="Google" id="ProtNLM"/>
    </source>
</evidence>
<comment type="caution">
    <text evidence="2">The sequence shown here is derived from an EMBL/GenBank/DDBJ whole genome shotgun (WGS) entry which is preliminary data.</text>
</comment>
<sequence length="122" mass="12998">MMRKTLLCAGLALATLSGAADAHHSYAMFDMTRSADLRGTVVQFKWTNPHAWIVIGVKDAAGNVVNWNIEMNSPNNLALLGWKRSSLKTGDQVTITVHPLKGDKAGGSFMSAVLADGSTLKG</sequence>
<evidence type="ECO:0000313" key="2">
    <source>
        <dbReference type="EMBL" id="MBT2185961.1"/>
    </source>
</evidence>
<feature type="signal peptide" evidence="1">
    <location>
        <begin position="1"/>
        <end position="22"/>
    </location>
</feature>
<protein>
    <recommendedName>
        <fullName evidence="4">Copper-binding protein</fullName>
    </recommendedName>
</protein>
<dbReference type="InterPro" id="IPR046150">
    <property type="entry name" value="DUF6152"/>
</dbReference>
<gene>
    <name evidence="2" type="ORF">KK488_03280</name>
</gene>
<dbReference type="Proteomes" id="UP001138757">
    <property type="component" value="Unassembled WGS sequence"/>
</dbReference>
<proteinExistence type="predicted"/>
<organism evidence="2 3">
    <name type="scientific">Sphingobium nicotianae</name>
    <dbReference type="NCBI Taxonomy" id="2782607"/>
    <lineage>
        <taxon>Bacteria</taxon>
        <taxon>Pseudomonadati</taxon>
        <taxon>Pseudomonadota</taxon>
        <taxon>Alphaproteobacteria</taxon>
        <taxon>Sphingomonadales</taxon>
        <taxon>Sphingomonadaceae</taxon>
        <taxon>Sphingobium</taxon>
    </lineage>
</organism>